<gene>
    <name evidence="1" type="ORF">B0H66DRAFT_378376</name>
</gene>
<dbReference type="AlphaFoldDB" id="A0AAE0HTI6"/>
<proteinExistence type="predicted"/>
<protein>
    <submittedName>
        <fullName evidence="1">Uncharacterized protein</fullName>
    </submittedName>
</protein>
<organism evidence="1 2">
    <name type="scientific">Apodospora peruviana</name>
    <dbReference type="NCBI Taxonomy" id="516989"/>
    <lineage>
        <taxon>Eukaryota</taxon>
        <taxon>Fungi</taxon>
        <taxon>Dikarya</taxon>
        <taxon>Ascomycota</taxon>
        <taxon>Pezizomycotina</taxon>
        <taxon>Sordariomycetes</taxon>
        <taxon>Sordariomycetidae</taxon>
        <taxon>Sordariales</taxon>
        <taxon>Lasiosphaeriaceae</taxon>
        <taxon>Apodospora</taxon>
    </lineage>
</organism>
<name>A0AAE0HTI6_9PEZI</name>
<dbReference type="Proteomes" id="UP001283341">
    <property type="component" value="Unassembled WGS sequence"/>
</dbReference>
<evidence type="ECO:0000313" key="2">
    <source>
        <dbReference type="Proteomes" id="UP001283341"/>
    </source>
</evidence>
<reference evidence="1" key="1">
    <citation type="journal article" date="2023" name="Mol. Phylogenet. Evol.">
        <title>Genome-scale phylogeny and comparative genomics of the fungal order Sordariales.</title>
        <authorList>
            <person name="Hensen N."/>
            <person name="Bonometti L."/>
            <person name="Westerberg I."/>
            <person name="Brannstrom I.O."/>
            <person name="Guillou S."/>
            <person name="Cros-Aarteil S."/>
            <person name="Calhoun S."/>
            <person name="Haridas S."/>
            <person name="Kuo A."/>
            <person name="Mondo S."/>
            <person name="Pangilinan J."/>
            <person name="Riley R."/>
            <person name="LaButti K."/>
            <person name="Andreopoulos B."/>
            <person name="Lipzen A."/>
            <person name="Chen C."/>
            <person name="Yan M."/>
            <person name="Daum C."/>
            <person name="Ng V."/>
            <person name="Clum A."/>
            <person name="Steindorff A."/>
            <person name="Ohm R.A."/>
            <person name="Martin F."/>
            <person name="Silar P."/>
            <person name="Natvig D.O."/>
            <person name="Lalanne C."/>
            <person name="Gautier V."/>
            <person name="Ament-Velasquez S.L."/>
            <person name="Kruys A."/>
            <person name="Hutchinson M.I."/>
            <person name="Powell A.J."/>
            <person name="Barry K."/>
            <person name="Miller A.N."/>
            <person name="Grigoriev I.V."/>
            <person name="Debuchy R."/>
            <person name="Gladieux P."/>
            <person name="Hiltunen Thoren M."/>
            <person name="Johannesson H."/>
        </authorList>
    </citation>
    <scope>NUCLEOTIDE SEQUENCE</scope>
    <source>
        <strain evidence="1">CBS 118394</strain>
    </source>
</reference>
<comment type="caution">
    <text evidence="1">The sequence shown here is derived from an EMBL/GenBank/DDBJ whole genome shotgun (WGS) entry which is preliminary data.</text>
</comment>
<evidence type="ECO:0000313" key="1">
    <source>
        <dbReference type="EMBL" id="KAK3312643.1"/>
    </source>
</evidence>
<sequence>MAIGTVPDQLYHTTLTVIDYHTDTSGSTRNVYVLGTHTTLMAAKEFSIKALHALHYEPDDFESYAVKTPENSESWSYGDGVIVFAKAPAGQEFLVGIDTKPNTESLPAGREEVPILPKGCTHLHYVMQNTTDYNQDKSGAYQSSEIEGCYVHRKDAIDAAKALLAADKGEFAQYDERDSIEEKGQWPFGEDVVVHAVAETGENYSVAVRTVPGAHEKYGKKKD</sequence>
<reference evidence="1" key="2">
    <citation type="submission" date="2023-06" db="EMBL/GenBank/DDBJ databases">
        <authorList>
            <consortium name="Lawrence Berkeley National Laboratory"/>
            <person name="Haridas S."/>
            <person name="Hensen N."/>
            <person name="Bonometti L."/>
            <person name="Westerberg I."/>
            <person name="Brannstrom I.O."/>
            <person name="Guillou S."/>
            <person name="Cros-Aarteil S."/>
            <person name="Calhoun S."/>
            <person name="Kuo A."/>
            <person name="Mondo S."/>
            <person name="Pangilinan J."/>
            <person name="Riley R."/>
            <person name="Labutti K."/>
            <person name="Andreopoulos B."/>
            <person name="Lipzen A."/>
            <person name="Chen C."/>
            <person name="Yanf M."/>
            <person name="Daum C."/>
            <person name="Ng V."/>
            <person name="Clum A."/>
            <person name="Steindorff A."/>
            <person name="Ohm R."/>
            <person name="Martin F."/>
            <person name="Silar P."/>
            <person name="Natvig D."/>
            <person name="Lalanne C."/>
            <person name="Gautier V."/>
            <person name="Ament-Velasquez S.L."/>
            <person name="Kruys A."/>
            <person name="Hutchinson M.I."/>
            <person name="Powell A.J."/>
            <person name="Barry K."/>
            <person name="Miller A.N."/>
            <person name="Grigoriev I.V."/>
            <person name="Debuchy R."/>
            <person name="Gladieux P."/>
            <person name="Thoren M.H."/>
            <person name="Johannesson H."/>
        </authorList>
    </citation>
    <scope>NUCLEOTIDE SEQUENCE</scope>
    <source>
        <strain evidence="1">CBS 118394</strain>
    </source>
</reference>
<keyword evidence="2" id="KW-1185">Reference proteome</keyword>
<dbReference type="EMBL" id="JAUEDM010000008">
    <property type="protein sequence ID" value="KAK3312643.1"/>
    <property type="molecule type" value="Genomic_DNA"/>
</dbReference>
<accession>A0AAE0HTI6</accession>